<reference evidence="2" key="7">
    <citation type="submission" date="2014-10" db="EMBL/GenBank/DDBJ databases">
        <authorList>
            <person name="Seo M.-J."/>
            <person name="Seok Y.J."/>
            <person name="Cha I.-T."/>
        </authorList>
    </citation>
    <scope>NUCLEOTIDE SEQUENCE</scope>
    <source>
        <strain evidence="2">Guangxi</strain>
    </source>
</reference>
<keyword evidence="3" id="KW-1185">Reference proteome</keyword>
<sequence>MHFNNNDVCVKREIDVLEASYLDYYASVQEIIKFIKGMVKNRDQYTYNDYKKFADTLIKLIGDLVDDYMSGSFTLWAADKSVPIRISDRLTEICQRLEIDTPQNQIVDQYLLDDLIKVLESSIQKKL</sequence>
<reference evidence="1 3" key="6">
    <citation type="journal article" date="2014" name="PLoS ONE">
        <title>Genome Sequence and Analysis of Buzura suppressaria Nucleopolyhedrovirus: A Group II Alphabaculovirus.</title>
        <authorList>
            <person name="Zhu Z."/>
            <person name="Yin F."/>
            <person name="Liu X."/>
            <person name="Hou D."/>
            <person name="Wang J."/>
            <person name="Zhang L."/>
            <person name="Arif B."/>
            <person name="Wang H."/>
            <person name="Deng F."/>
            <person name="Hu Z."/>
        </authorList>
    </citation>
    <scope>NUCLEOTIDE SEQUENCE [LARGE SCALE GENOMIC DNA]</scope>
    <source>
        <strain evidence="1">Hubei</strain>
    </source>
</reference>
<accession>W5VKN4</accession>
<name>W5VKN4_NPVBS</name>
<evidence type="ECO:0000313" key="1">
    <source>
        <dbReference type="EMBL" id="AHH82696.1"/>
    </source>
</evidence>
<protein>
    <submittedName>
        <fullName evidence="1">ORF-107</fullName>
    </submittedName>
    <submittedName>
        <fullName evidence="2">ORF-110</fullName>
    </submittedName>
</protein>
<dbReference type="GeneID" id="18267027"/>
<evidence type="ECO:0000313" key="3">
    <source>
        <dbReference type="Proteomes" id="UP000214366"/>
    </source>
</evidence>
<reference evidence="1 3" key="5">
    <citation type="journal article" date="1998" name="Virus Res.">
        <title>Genetic organization of the HindIII-I region of the single-nucleocapsid nucleopolyhedrovirus of Buzura suppressaria.</title>
        <authorList>
            <person name="Hu Z.H."/>
            <person name="Arif B.M."/>
            <person name="Sun J.S."/>
            <person name="Chen X.W."/>
            <person name="Zuidema D."/>
            <person name="Goldbach R.W."/>
            <person name="Vlak J.M."/>
        </authorList>
    </citation>
    <scope>NUCLEOTIDE SEQUENCE [LARGE SCALE GENOMIC DNA]</scope>
    <source>
        <strain evidence="1">Hubei</strain>
    </source>
</reference>
<dbReference type="RefSeq" id="YP_009001884.1">
    <property type="nucleotide sequence ID" value="NC_023442.1"/>
</dbReference>
<organism evidence="1 3">
    <name type="scientific">Buzura suppressaria nuclear polyhedrosis virus</name>
    <name type="common">BsNPV</name>
    <dbReference type="NCBI Taxonomy" id="74320"/>
    <lineage>
        <taxon>Viruses</taxon>
        <taxon>Viruses incertae sedis</taxon>
        <taxon>Naldaviricetes</taxon>
        <taxon>Lefavirales</taxon>
        <taxon>Baculoviridae</taxon>
        <taxon>Alphabaculovirus</taxon>
        <taxon>Alphabaculovirus busuppressariae</taxon>
    </lineage>
</organism>
<dbReference type="EMBL" id="KM986882">
    <property type="protein sequence ID" value="AKN91080.1"/>
    <property type="molecule type" value="Genomic_DNA"/>
</dbReference>
<evidence type="ECO:0000313" key="2">
    <source>
        <dbReference type="EMBL" id="AKN91080.1"/>
    </source>
</evidence>
<reference evidence="1 3" key="2">
    <citation type="journal article" date="1997" name="Virus Res.">
        <title>Characterization of the ecdysteroid UDP-glucosyltransferase gene of a single nucleocapsid nucleopolyhedrovirus of Buzura suppressaria.</title>
        <authorList>
            <person name="Hu Z.H."/>
            <person name="Broer R."/>
            <person name="Westerlaken J."/>
            <person name="Martens J.W."/>
            <person name="Jin F."/>
            <person name="Jehle J.A."/>
            <person name="Wang L.M."/>
            <person name="Vlak J.M."/>
        </authorList>
    </citation>
    <scope>NUCLEOTIDE SEQUENCE [LARGE SCALE GENOMIC DNA]</scope>
    <source>
        <strain evidence="1">Hubei</strain>
    </source>
</reference>
<dbReference type="EMBL" id="KF611977">
    <property type="protein sequence ID" value="AHH82696.1"/>
    <property type="molecule type" value="Genomic_DNA"/>
</dbReference>
<reference evidence="1 3" key="1">
    <citation type="journal article" date="1993" name="J. Gen. Virol.">
        <title>Nucleotide sequence of the Buzura suppressaria single nucleocapsid nuclear polyhedrosis virus polyhedrin gene.</title>
        <authorList>
            <person name="Hu Z.H."/>
            <person name="Liu M.F."/>
            <person name="Jin F."/>
            <person name="Wang Z.X."/>
            <person name="Liu X.Y."/>
            <person name="Li M.J."/>
            <person name="Liang B.F."/>
            <person name="Xie T.E."/>
        </authorList>
    </citation>
    <scope>NUCLEOTIDE SEQUENCE [LARGE SCALE GENOMIC DNA]</scope>
    <source>
        <strain evidence="1">Hubei</strain>
    </source>
</reference>
<reference evidence="1 3" key="3">
    <citation type="journal article" date="1998" name="J. Gen. Virol.">
        <title>The single-nucleocapsid nucleopolyhedrovirus of Buzura suppressaria encodes a P10 protein.</title>
        <authorList>
            <person name="van Oers M.M."/>
            <person name="Hu Z."/>
            <person name="Arif B.M."/>
            <person name="van Strien E.A."/>
            <person name="van Lent J.W."/>
            <person name="Vlak J.M."/>
        </authorList>
    </citation>
    <scope>NUCLEOTIDE SEQUENCE [LARGE SCALE GENOMIC DNA]</scope>
    <source>
        <strain evidence="1">Hubei</strain>
    </source>
</reference>
<reference evidence="1 3" key="4">
    <citation type="journal article" date="1998" name="J. Gen. Virol.">
        <title>Distinct gene arrangement in the Buzura suppressaria single-nucleocapsid nucleopolyhedrovirus genome.</title>
        <authorList>
            <person name="Hu Z.H."/>
            <person name="Arif B.M."/>
            <person name="Jin F."/>
            <person name="Martens J.W."/>
            <person name="Chen X.W."/>
            <person name="Sun J.S."/>
            <person name="Zuidema D."/>
            <person name="Goldbach R.W."/>
            <person name="Vlak J.M."/>
        </authorList>
    </citation>
    <scope>NUCLEOTIDE SEQUENCE [LARGE SCALE GENOMIC DNA]</scope>
    <source>
        <strain evidence="1">Hubei</strain>
    </source>
</reference>
<proteinExistence type="predicted"/>
<dbReference type="OrthoDB" id="26141at10239"/>
<dbReference type="KEGG" id="vg:18267027"/>
<organismHost>
    <name type="scientific">Lepidoptera</name>
    <name type="common">moths &amp; butterflies</name>
    <dbReference type="NCBI Taxonomy" id="7088"/>
</organismHost>
<dbReference type="Proteomes" id="UP000214366">
    <property type="component" value="Segment"/>
</dbReference>